<evidence type="ECO:0000313" key="2">
    <source>
        <dbReference type="Proteomes" id="UP000000441"/>
    </source>
</evidence>
<protein>
    <submittedName>
        <fullName evidence="1">Uncharacterized protein</fullName>
    </submittedName>
</protein>
<gene>
    <name evidence="1" type="ordered locus">BCQ_1751</name>
</gene>
<name>B9IWI6_BACCQ</name>
<dbReference type="HOGENOM" id="CLU_3387986_0_0_9"/>
<reference evidence="1 2" key="1">
    <citation type="journal article" date="2009" name="J. Bacteriol.">
        <title>Complete genome sequence of the extremophilic Bacillus cereus strain Q1 with industrial applications.</title>
        <authorList>
            <person name="Xiong Z."/>
            <person name="Jiang Y."/>
            <person name="Qi D."/>
            <person name="Lu H."/>
            <person name="Yang F."/>
            <person name="Yang J."/>
            <person name="Chen L."/>
            <person name="Sun L."/>
            <person name="Xu X."/>
            <person name="Xue Y."/>
            <person name="Zhu Y."/>
            <person name="Jin Q."/>
        </authorList>
    </citation>
    <scope>NUCLEOTIDE SEQUENCE [LARGE SCALE GENOMIC DNA]</scope>
    <source>
        <strain evidence="1 2">Q1</strain>
    </source>
</reference>
<proteinExistence type="predicted"/>
<dbReference type="EMBL" id="CP000227">
    <property type="protein sequence ID" value="ACM12179.1"/>
    <property type="molecule type" value="Genomic_DNA"/>
</dbReference>
<evidence type="ECO:0000313" key="1">
    <source>
        <dbReference type="EMBL" id="ACM12179.1"/>
    </source>
</evidence>
<accession>B9IWI6</accession>
<dbReference type="AlphaFoldDB" id="B9IWI6"/>
<dbReference type="Proteomes" id="UP000000441">
    <property type="component" value="Chromosome"/>
</dbReference>
<organism evidence="1 2">
    <name type="scientific">Bacillus cereus (strain Q1)</name>
    <dbReference type="NCBI Taxonomy" id="361100"/>
    <lineage>
        <taxon>Bacteria</taxon>
        <taxon>Bacillati</taxon>
        <taxon>Bacillota</taxon>
        <taxon>Bacilli</taxon>
        <taxon>Bacillales</taxon>
        <taxon>Bacillaceae</taxon>
        <taxon>Bacillus</taxon>
        <taxon>Bacillus cereus group</taxon>
    </lineage>
</organism>
<sequence>MLQYSEQVKKRRQQHEKIKFCYAFSVSRNGWM</sequence>
<dbReference type="KEGG" id="bcq:BCQ_1751"/>